<name>A0A2P8G2F0_9BACT</name>
<sequence length="189" mass="22294">MTTLEKSQFLENVLTCLAIMIGGVWTFWRFILNGDGKPKIQFDIDLRVVGRQDSKILIEAIATVHNKGQVRHIIKNFLLDILILKKNEPIINGDDFINYQIFLKKFNPEKVNPEPPESENRIVWVPRRWYKTFIDAGIAQKYTYLTYVPEDTTFVSLYSRFYFNSFFSFKKDFQSVQKTFNVTKMEESL</sequence>
<evidence type="ECO:0000313" key="2">
    <source>
        <dbReference type="EMBL" id="PSL28158.1"/>
    </source>
</evidence>
<dbReference type="OrthoDB" id="9877159at2"/>
<evidence type="ECO:0000256" key="1">
    <source>
        <dbReference type="SAM" id="Phobius"/>
    </source>
</evidence>
<accession>A0A2P8G2F0</accession>
<gene>
    <name evidence="2" type="ORF">CLV42_10877</name>
</gene>
<protein>
    <submittedName>
        <fullName evidence="2">Uncharacterized protein</fullName>
    </submittedName>
</protein>
<dbReference type="Proteomes" id="UP000240978">
    <property type="component" value="Unassembled WGS sequence"/>
</dbReference>
<dbReference type="AlphaFoldDB" id="A0A2P8G2F0"/>
<evidence type="ECO:0000313" key="3">
    <source>
        <dbReference type="Proteomes" id="UP000240978"/>
    </source>
</evidence>
<keyword evidence="1" id="KW-0472">Membrane</keyword>
<dbReference type="RefSeq" id="WP_106603628.1">
    <property type="nucleotide sequence ID" value="NZ_PYGK01000008.1"/>
</dbReference>
<keyword evidence="3" id="KW-1185">Reference proteome</keyword>
<comment type="caution">
    <text evidence="2">The sequence shown here is derived from an EMBL/GenBank/DDBJ whole genome shotgun (WGS) entry which is preliminary data.</text>
</comment>
<keyword evidence="1" id="KW-0812">Transmembrane</keyword>
<keyword evidence="1" id="KW-1133">Transmembrane helix</keyword>
<dbReference type="EMBL" id="PYGK01000008">
    <property type="protein sequence ID" value="PSL28158.1"/>
    <property type="molecule type" value="Genomic_DNA"/>
</dbReference>
<reference evidence="2 3" key="1">
    <citation type="submission" date="2018-03" db="EMBL/GenBank/DDBJ databases">
        <title>Genomic Encyclopedia of Archaeal and Bacterial Type Strains, Phase II (KMG-II): from individual species to whole genera.</title>
        <authorList>
            <person name="Goeker M."/>
        </authorList>
    </citation>
    <scope>NUCLEOTIDE SEQUENCE [LARGE SCALE GENOMIC DNA]</scope>
    <source>
        <strain evidence="2 3">DSM 18107</strain>
    </source>
</reference>
<feature type="transmembrane region" description="Helical" evidence="1">
    <location>
        <begin position="12"/>
        <end position="32"/>
    </location>
</feature>
<proteinExistence type="predicted"/>
<organism evidence="2 3">
    <name type="scientific">Chitinophaga ginsengisoli</name>
    <dbReference type="NCBI Taxonomy" id="363837"/>
    <lineage>
        <taxon>Bacteria</taxon>
        <taxon>Pseudomonadati</taxon>
        <taxon>Bacteroidota</taxon>
        <taxon>Chitinophagia</taxon>
        <taxon>Chitinophagales</taxon>
        <taxon>Chitinophagaceae</taxon>
        <taxon>Chitinophaga</taxon>
    </lineage>
</organism>